<reference evidence="6 9" key="2">
    <citation type="submission" date="2019-07" db="EMBL/GenBank/DDBJ databases">
        <authorList>
            <person name="Chang H.-W."/>
            <person name="Raman A."/>
            <person name="Venkatesh S."/>
            <person name="Gehrig J."/>
        </authorList>
    </citation>
    <scope>NUCLEOTIDE SEQUENCE [LARGE SCALE GENOMIC DNA]</scope>
    <source>
        <strain evidence="6">Bifidobacterium_pseudocatenulatum_LFYP_29</strain>
    </source>
</reference>
<dbReference type="EMBL" id="MNLB01000004">
    <property type="protein sequence ID" value="PAC73490.1"/>
    <property type="molecule type" value="Genomic_DNA"/>
</dbReference>
<evidence type="ECO:0000259" key="4">
    <source>
        <dbReference type="Pfam" id="PF00881"/>
    </source>
</evidence>
<evidence type="ECO:0000313" key="8">
    <source>
        <dbReference type="Proteomes" id="UP000216789"/>
    </source>
</evidence>
<gene>
    <name evidence="7" type="ORF">BIFLH658_01555</name>
    <name evidence="6" type="ORF">BPLFYP29_00212</name>
    <name evidence="5" type="ORF">BPS1E_0880</name>
</gene>
<keyword evidence="2" id="KW-0288">FMN</keyword>
<evidence type="ECO:0000256" key="3">
    <source>
        <dbReference type="ARBA" id="ARBA00023002"/>
    </source>
</evidence>
<evidence type="ECO:0000256" key="1">
    <source>
        <dbReference type="ARBA" id="ARBA00022630"/>
    </source>
</evidence>
<evidence type="ECO:0000256" key="2">
    <source>
        <dbReference type="ARBA" id="ARBA00022643"/>
    </source>
</evidence>
<dbReference type="EMBL" id="CABHOD010000015">
    <property type="protein sequence ID" value="VUX65715.1"/>
    <property type="molecule type" value="Genomic_DNA"/>
</dbReference>
<dbReference type="EMBL" id="CABWJV010000004">
    <property type="protein sequence ID" value="VWQ23590.1"/>
    <property type="molecule type" value="Genomic_DNA"/>
</dbReference>
<reference evidence="7 10" key="3">
    <citation type="submission" date="2019-10" db="EMBL/GenBank/DDBJ databases">
        <authorList>
            <consortium name="Melissa Lawson"/>
            <person name="O'neill I."/>
        </authorList>
    </citation>
    <scope>NUCLEOTIDE SEQUENCE [LARGE SCALE GENOMIC DNA]</scope>
    <source>
        <strain evidence="7">LH_658</strain>
    </source>
</reference>
<dbReference type="GeneID" id="45599961"/>
<evidence type="ECO:0000313" key="10">
    <source>
        <dbReference type="Proteomes" id="UP000494211"/>
    </source>
</evidence>
<protein>
    <submittedName>
        <fullName evidence="5 6">Nitroreductase</fullName>
    </submittedName>
</protein>
<dbReference type="OrthoDB" id="9798230at2"/>
<dbReference type="AlphaFoldDB" id="A0A174B7Y5"/>
<organism evidence="5 8">
    <name type="scientific">Bifidobacterium pseudocatenulatum</name>
    <dbReference type="NCBI Taxonomy" id="28026"/>
    <lineage>
        <taxon>Bacteria</taxon>
        <taxon>Bacillati</taxon>
        <taxon>Actinomycetota</taxon>
        <taxon>Actinomycetes</taxon>
        <taxon>Bifidobacteriales</taxon>
        <taxon>Bifidobacteriaceae</taxon>
        <taxon>Bifidobacterium</taxon>
    </lineage>
</organism>
<dbReference type="Proteomes" id="UP000331308">
    <property type="component" value="Unassembled WGS sequence"/>
</dbReference>
<keyword evidence="3" id="KW-0560">Oxidoreductase</keyword>
<dbReference type="Pfam" id="PF00881">
    <property type="entry name" value="Nitroreductase"/>
    <property type="match status" value="2"/>
</dbReference>
<sequence length="348" mass="39278">MGVKQRIKTIVPHRVWRVLQGCKANMTLASYYAGQRKRFLRFCAGQWNVGQSEQLRGTMVYYIHRIEKGLSHRRFRAGFGRSAFGELRSVMDEWRERDYPVDDVTYIAARQVVRAYVRKHRALEKPIPEFVGVWFADEVASVDIESVEQAEKADVAGNAGVKTVRAADKRDNASLDYAALFAGRSSVREYAETPVDMGTVRKAVSMSMKTPSVCNRQAYRVLLISNPKFIEQALALQGGWRGYDAPPVLALISVDVRSFVSVEERNEPYIDGGLFAMAFLTALECESLAACPLNTMMREKQEHEIRKLLGVPDYETLIAFVAIGNFPESIESPVSFRYDASVITRELN</sequence>
<dbReference type="InterPro" id="IPR050627">
    <property type="entry name" value="Nitroreductase/BluB"/>
</dbReference>
<dbReference type="PANTHER" id="PTHR23026">
    <property type="entry name" value="NADPH NITROREDUCTASE"/>
    <property type="match status" value="1"/>
</dbReference>
<dbReference type="InterPro" id="IPR000415">
    <property type="entry name" value="Nitroreductase-like"/>
</dbReference>
<dbReference type="Proteomes" id="UP000216789">
    <property type="component" value="Unassembled WGS sequence"/>
</dbReference>
<dbReference type="Proteomes" id="UP000494211">
    <property type="component" value="Unassembled WGS sequence"/>
</dbReference>
<feature type="domain" description="Nitroreductase" evidence="4">
    <location>
        <begin position="182"/>
        <end position="233"/>
    </location>
</feature>
<dbReference type="RefSeq" id="WP_004221249.1">
    <property type="nucleotide sequence ID" value="NZ_CABHOD010000015.1"/>
</dbReference>
<dbReference type="SUPFAM" id="SSF55469">
    <property type="entry name" value="FMN-dependent nitroreductase-like"/>
    <property type="match status" value="1"/>
</dbReference>
<dbReference type="CDD" id="cd02062">
    <property type="entry name" value="Nitro_FMN_reductase"/>
    <property type="match status" value="1"/>
</dbReference>
<dbReference type="Gene3D" id="3.40.109.10">
    <property type="entry name" value="NADH Oxidase"/>
    <property type="match status" value="1"/>
</dbReference>
<evidence type="ECO:0000313" key="9">
    <source>
        <dbReference type="Proteomes" id="UP000331308"/>
    </source>
</evidence>
<evidence type="ECO:0000313" key="6">
    <source>
        <dbReference type="EMBL" id="VUX65715.1"/>
    </source>
</evidence>
<dbReference type="PANTHER" id="PTHR23026:SF90">
    <property type="entry name" value="IODOTYROSINE DEIODINASE 1"/>
    <property type="match status" value="1"/>
</dbReference>
<keyword evidence="1" id="KW-0285">Flavoprotein</keyword>
<dbReference type="GO" id="GO:0016491">
    <property type="term" value="F:oxidoreductase activity"/>
    <property type="evidence" value="ECO:0007669"/>
    <property type="project" value="UniProtKB-KW"/>
</dbReference>
<feature type="domain" description="Nitroreductase" evidence="4">
    <location>
        <begin position="247"/>
        <end position="324"/>
    </location>
</feature>
<proteinExistence type="predicted"/>
<accession>A0A174B7Y5</accession>
<evidence type="ECO:0000313" key="5">
    <source>
        <dbReference type="EMBL" id="PAC73490.1"/>
    </source>
</evidence>
<evidence type="ECO:0000313" key="7">
    <source>
        <dbReference type="EMBL" id="VWQ23590.1"/>
    </source>
</evidence>
<name>A0A174B7Y5_BIFPS</name>
<keyword evidence="10" id="KW-1185">Reference proteome</keyword>
<reference evidence="5 8" key="1">
    <citation type="journal article" date="2017" name="ISME J.">
        <title>Unveiling bifidobacterial biogeography across the mammalian branch of the tree of life.</title>
        <authorList>
            <person name="Milani C."/>
            <person name="Mangifesta M."/>
            <person name="Mancabelli L."/>
            <person name="Lugli G.A."/>
            <person name="James K."/>
            <person name="Duranti S."/>
            <person name="Turroni F."/>
            <person name="Ferrario C."/>
            <person name="Ossiprandi M.C."/>
            <person name="van Sinderen D."/>
            <person name="Ventura M."/>
        </authorList>
    </citation>
    <scope>NUCLEOTIDE SEQUENCE [LARGE SCALE GENOMIC DNA]</scope>
    <source>
        <strain evidence="5 8">1E</strain>
    </source>
</reference>
<comment type="caution">
    <text evidence="5">The sequence shown here is derived from an EMBL/GenBank/DDBJ whole genome shotgun (WGS) entry which is preliminary data.</text>
</comment>
<dbReference type="InterPro" id="IPR029479">
    <property type="entry name" value="Nitroreductase"/>
</dbReference>